<dbReference type="AlphaFoldDB" id="A0A6P2BZL4"/>
<dbReference type="OrthoDB" id="134712at2"/>
<proteinExistence type="predicted"/>
<organism evidence="1 2">
    <name type="scientific">Trebonia kvetii</name>
    <dbReference type="NCBI Taxonomy" id="2480626"/>
    <lineage>
        <taxon>Bacteria</taxon>
        <taxon>Bacillati</taxon>
        <taxon>Actinomycetota</taxon>
        <taxon>Actinomycetes</taxon>
        <taxon>Streptosporangiales</taxon>
        <taxon>Treboniaceae</taxon>
        <taxon>Trebonia</taxon>
    </lineage>
</organism>
<dbReference type="Proteomes" id="UP000460272">
    <property type="component" value="Unassembled WGS sequence"/>
</dbReference>
<dbReference type="RefSeq" id="WP_145854709.1">
    <property type="nucleotide sequence ID" value="NZ_RPFW01000003.1"/>
</dbReference>
<sequence length="600" mass="64134">MEAVQEQDDSAWEAARAAHYGDFVAARAADDVAAMAAAALGLASLQRFGGPGGRTPALLHEAYLAADSPATRARLAAALARSWVYGNDAARGASFALEAVELAGETRDPTVLADALDAQLATSWGPDDLSERLGITARLQDVAAHVDDLRTRMDAHLWRLTTALETLDVTGMHRQLAALDLLADETGSPTVRYFAMTRRAMHATLIGDLGRARELADAAYALGTDTAIPDAFAVYHEQRAEIARHADDIDFLADEAPLAEDYAVRRGIESLIAEAAVLALQAGDTGRASRLVQQVGGGGFGQVPADVDWLLTVAKTTEAAAGLGYADIARAGMTLMAPYAGRCVLNAGAVVCVGVVEDYLWRAAVVSADPRADDWRAAAVAAYRRLDAPWWLRRMSAPYDVKRGAPVAASRPAARRTVELRRLPGQAVWSVGPAGEARLLPDMKGLHYLRALLQRPDAEITALEMSALAAGHGTAVAQPDAGERLDRQALTAYRNRLREIDEELDEAKSWNDPARAERIETEREALLRELAGATGLGGRARSMGGTAERARVAVRKAIAAALDRIGAEDPATARLLRRAVHTGSVCRYEQDADTPIDWLL</sequence>
<accession>A0A6P2BZL4</accession>
<protein>
    <submittedName>
        <fullName evidence="1">Uncharacterized protein</fullName>
    </submittedName>
</protein>
<reference evidence="1 2" key="1">
    <citation type="submission" date="2018-11" db="EMBL/GenBank/DDBJ databases">
        <title>Trebonia kvetii gen.nov., sp.nov., a novel acidophilic actinobacterium, and proposal of the new actinobacterial family Treboniaceae fam. nov.</title>
        <authorList>
            <person name="Rapoport D."/>
            <person name="Sagova-Mareckova M."/>
            <person name="Sedlacek I."/>
            <person name="Provaznik J."/>
            <person name="Kralova S."/>
            <person name="Pavlinic D."/>
            <person name="Benes V."/>
            <person name="Kopecky J."/>
        </authorList>
    </citation>
    <scope>NUCLEOTIDE SEQUENCE [LARGE SCALE GENOMIC DNA]</scope>
    <source>
        <strain evidence="1 2">15Tr583</strain>
    </source>
</reference>
<name>A0A6P2BZL4_9ACTN</name>
<dbReference type="EMBL" id="RPFW01000003">
    <property type="protein sequence ID" value="TVZ04599.1"/>
    <property type="molecule type" value="Genomic_DNA"/>
</dbReference>
<evidence type="ECO:0000313" key="2">
    <source>
        <dbReference type="Proteomes" id="UP000460272"/>
    </source>
</evidence>
<keyword evidence="2" id="KW-1185">Reference proteome</keyword>
<gene>
    <name evidence="1" type="ORF">EAS64_19815</name>
</gene>
<evidence type="ECO:0000313" key="1">
    <source>
        <dbReference type="EMBL" id="TVZ04599.1"/>
    </source>
</evidence>
<comment type="caution">
    <text evidence="1">The sequence shown here is derived from an EMBL/GenBank/DDBJ whole genome shotgun (WGS) entry which is preliminary data.</text>
</comment>